<dbReference type="GO" id="GO:0044718">
    <property type="term" value="P:siderophore transmembrane transport"/>
    <property type="evidence" value="ECO:0007669"/>
    <property type="project" value="TreeGrafter"/>
</dbReference>
<protein>
    <submittedName>
        <fullName evidence="18">Exogenous ferric siderophore receptor</fullName>
    </submittedName>
</protein>
<dbReference type="STRING" id="123899.SAMEA3906487_00076"/>
<evidence type="ECO:0000256" key="3">
    <source>
        <dbReference type="ARBA" id="ARBA00022448"/>
    </source>
</evidence>
<evidence type="ECO:0000313" key="18">
    <source>
        <dbReference type="EMBL" id="SAI66062.1"/>
    </source>
</evidence>
<feature type="domain" description="TonB-dependent receptor-like beta-barrel" evidence="16">
    <location>
        <begin position="229"/>
        <end position="633"/>
    </location>
</feature>
<dbReference type="SUPFAM" id="SSF56935">
    <property type="entry name" value="Porins"/>
    <property type="match status" value="1"/>
</dbReference>
<dbReference type="GeneID" id="56588500"/>
<evidence type="ECO:0000259" key="16">
    <source>
        <dbReference type="Pfam" id="PF00593"/>
    </source>
</evidence>
<sequence length="660" mass="71825">MLSLVLSGRPGASAVVIRGLLLALAAPAAAAAQSAQKAAPTLDAVVVTASGFEQAVADAPASITIITKEELEGKAYRDVTDALQGIPGVSIEGGASGKLESTSVNIRGLGENYVLFLIDGRPLGASSEAYYNGFGGGAQTAWMPPLSSIERIEVIRGPMSSLYGSSALGGVINLITKKVPDKWTGSVTLNATLQAHSNAGNATQGTYYLSGPIVEDALALTLYGVKYRRNEDKYIGGYARKDSYDNTAKLSWKLNPAHSLELEGGQARTDNRRSERSGSPSDMRNTRKHFVLSHEWNWGNGNRSNSYIMRERVDIENGTNESGYRSTLFNTRTVLPFDAHMLTLGAEFKKEQTDHDGSRFPGSKTLNLKRWQAALFAEDEYNVTDDWAVTVGLRADDNEKYGKHFTPRLYSVYHLTDALALKGGVGGGYRTPTLKQADDNIVELAARGRAWDMGNDNLKPEKSTNYELGFTWADEHGVSGSLMAYQTRFKDKIETQTICSSPAGAPACYYNGEVRQEIRQYVNVNSATLRGVEAALRVPVARATLDVNYTYSDSEITSGTSKGRALNNLPRHMFNIAADSPVTEKLALWGKVRFKSKTLEGGSDQIPSYTLVDVGARYAFHKNLSGFFGIYNLFDKEVSSQDYGKTLDGRRFYVGLTAGF</sequence>
<evidence type="ECO:0000256" key="6">
    <source>
        <dbReference type="ARBA" id="ARBA00022729"/>
    </source>
</evidence>
<reference evidence="18 19" key="1">
    <citation type="submission" date="2016-04" db="EMBL/GenBank/DDBJ databases">
        <authorList>
            <consortium name="Pathogen Informatics"/>
        </authorList>
    </citation>
    <scope>NUCLEOTIDE SEQUENCE [LARGE SCALE GENOMIC DNA]</scope>
    <source>
        <strain evidence="18 19">H044680328</strain>
    </source>
</reference>
<evidence type="ECO:0000259" key="17">
    <source>
        <dbReference type="Pfam" id="PF07715"/>
    </source>
</evidence>
<organism evidence="18 19">
    <name type="scientific">Bordetella trematum</name>
    <dbReference type="NCBI Taxonomy" id="123899"/>
    <lineage>
        <taxon>Bacteria</taxon>
        <taxon>Pseudomonadati</taxon>
        <taxon>Pseudomonadota</taxon>
        <taxon>Betaproteobacteria</taxon>
        <taxon>Burkholderiales</taxon>
        <taxon>Alcaligenaceae</taxon>
        <taxon>Bordetella</taxon>
    </lineage>
</organism>
<evidence type="ECO:0000256" key="4">
    <source>
        <dbReference type="ARBA" id="ARBA00022452"/>
    </source>
</evidence>
<keyword evidence="10 18" id="KW-0675">Receptor</keyword>
<dbReference type="InterPro" id="IPR036942">
    <property type="entry name" value="Beta-barrel_TonB_sf"/>
</dbReference>
<dbReference type="PANTHER" id="PTHR30069">
    <property type="entry name" value="TONB-DEPENDENT OUTER MEMBRANE RECEPTOR"/>
    <property type="match status" value="1"/>
</dbReference>
<dbReference type="PROSITE" id="PS52016">
    <property type="entry name" value="TONB_DEPENDENT_REC_3"/>
    <property type="match status" value="1"/>
</dbReference>
<dbReference type="Pfam" id="PF00593">
    <property type="entry name" value="TonB_dep_Rec_b-barrel"/>
    <property type="match status" value="1"/>
</dbReference>
<evidence type="ECO:0000256" key="10">
    <source>
        <dbReference type="ARBA" id="ARBA00023170"/>
    </source>
</evidence>
<dbReference type="GO" id="GO:0009279">
    <property type="term" value="C:cell outer membrane"/>
    <property type="evidence" value="ECO:0007669"/>
    <property type="project" value="UniProtKB-SubCell"/>
</dbReference>
<keyword evidence="5 12" id="KW-0812">Transmembrane</keyword>
<keyword evidence="9 12" id="KW-0472">Membrane</keyword>
<feature type="region of interest" description="Disordered" evidence="14">
    <location>
        <begin position="261"/>
        <end position="286"/>
    </location>
</feature>
<evidence type="ECO:0000313" key="19">
    <source>
        <dbReference type="Proteomes" id="UP000076825"/>
    </source>
</evidence>
<dbReference type="PATRIC" id="fig|123899.6.peg.70"/>
<dbReference type="Proteomes" id="UP000076825">
    <property type="component" value="Chromosome 1"/>
</dbReference>
<keyword evidence="7" id="KW-0406">Ion transport</keyword>
<dbReference type="InterPro" id="IPR037066">
    <property type="entry name" value="Plug_dom_sf"/>
</dbReference>
<evidence type="ECO:0000256" key="8">
    <source>
        <dbReference type="ARBA" id="ARBA00023077"/>
    </source>
</evidence>
<dbReference type="RefSeq" id="WP_081695000.1">
    <property type="nucleotide sequence ID" value="NZ_CP016340.1"/>
</dbReference>
<evidence type="ECO:0000256" key="5">
    <source>
        <dbReference type="ARBA" id="ARBA00022692"/>
    </source>
</evidence>
<dbReference type="AlphaFoldDB" id="A0A157RWH7"/>
<keyword evidence="6 15" id="KW-0732">Signal</keyword>
<feature type="domain" description="TonB-dependent receptor plug" evidence="17">
    <location>
        <begin position="57"/>
        <end position="171"/>
    </location>
</feature>
<comment type="subcellular location">
    <subcellularLocation>
        <location evidence="1 12">Cell outer membrane</location>
        <topology evidence="1 12">Multi-pass membrane protein</topology>
    </subcellularLocation>
</comment>
<dbReference type="EMBL" id="LT546645">
    <property type="protein sequence ID" value="SAI66062.1"/>
    <property type="molecule type" value="Genomic_DNA"/>
</dbReference>
<dbReference type="eggNOG" id="COG4771">
    <property type="taxonomic scope" value="Bacteria"/>
</dbReference>
<dbReference type="Gene3D" id="2.170.130.10">
    <property type="entry name" value="TonB-dependent receptor, plug domain"/>
    <property type="match status" value="1"/>
</dbReference>
<accession>A0A157RWH7</accession>
<keyword evidence="11 12" id="KW-0998">Cell outer membrane</keyword>
<evidence type="ECO:0000256" key="13">
    <source>
        <dbReference type="RuleBase" id="RU003357"/>
    </source>
</evidence>
<proteinExistence type="inferred from homology"/>
<keyword evidence="3 12" id="KW-0813">Transport</keyword>
<comment type="similarity">
    <text evidence="2 12 13">Belongs to the TonB-dependent receptor family.</text>
</comment>
<dbReference type="InterPro" id="IPR039426">
    <property type="entry name" value="TonB-dep_rcpt-like"/>
</dbReference>
<evidence type="ECO:0000256" key="7">
    <source>
        <dbReference type="ARBA" id="ARBA00023065"/>
    </source>
</evidence>
<dbReference type="InterPro" id="IPR012910">
    <property type="entry name" value="Plug_dom"/>
</dbReference>
<dbReference type="KEGG" id="btrm:SAMEA390648700076"/>
<dbReference type="InterPro" id="IPR000531">
    <property type="entry name" value="Beta-barrel_TonB"/>
</dbReference>
<dbReference type="PANTHER" id="PTHR30069:SF53">
    <property type="entry name" value="COLICIN I RECEPTOR-RELATED"/>
    <property type="match status" value="1"/>
</dbReference>
<gene>
    <name evidence="18" type="primary">bfrA</name>
    <name evidence="18" type="ORF">SAMEA3906487_00076</name>
</gene>
<feature type="chain" id="PRO_5009816723" evidence="15">
    <location>
        <begin position="32"/>
        <end position="660"/>
    </location>
</feature>
<evidence type="ECO:0000256" key="11">
    <source>
        <dbReference type="ARBA" id="ARBA00023237"/>
    </source>
</evidence>
<evidence type="ECO:0000256" key="12">
    <source>
        <dbReference type="PROSITE-ProRule" id="PRU01360"/>
    </source>
</evidence>
<dbReference type="Pfam" id="PF07715">
    <property type="entry name" value="Plug"/>
    <property type="match status" value="1"/>
</dbReference>
<keyword evidence="4 12" id="KW-1134">Transmembrane beta strand</keyword>
<dbReference type="CDD" id="cd01347">
    <property type="entry name" value="ligand_gated_channel"/>
    <property type="match status" value="1"/>
</dbReference>
<feature type="signal peptide" evidence="15">
    <location>
        <begin position="1"/>
        <end position="31"/>
    </location>
</feature>
<evidence type="ECO:0000256" key="9">
    <source>
        <dbReference type="ARBA" id="ARBA00023136"/>
    </source>
</evidence>
<name>A0A157RWH7_9BORD</name>
<evidence type="ECO:0000256" key="14">
    <source>
        <dbReference type="SAM" id="MobiDB-lite"/>
    </source>
</evidence>
<evidence type="ECO:0000256" key="1">
    <source>
        <dbReference type="ARBA" id="ARBA00004571"/>
    </source>
</evidence>
<evidence type="ECO:0000256" key="2">
    <source>
        <dbReference type="ARBA" id="ARBA00009810"/>
    </source>
</evidence>
<keyword evidence="19" id="KW-1185">Reference proteome</keyword>
<evidence type="ECO:0000256" key="15">
    <source>
        <dbReference type="SAM" id="SignalP"/>
    </source>
</evidence>
<dbReference type="Gene3D" id="2.40.170.20">
    <property type="entry name" value="TonB-dependent receptor, beta-barrel domain"/>
    <property type="match status" value="1"/>
</dbReference>
<keyword evidence="8 13" id="KW-0798">TonB box</keyword>
<dbReference type="GO" id="GO:0015344">
    <property type="term" value="F:siderophore uptake transmembrane transporter activity"/>
    <property type="evidence" value="ECO:0007669"/>
    <property type="project" value="TreeGrafter"/>
</dbReference>